<evidence type="ECO:0000313" key="2">
    <source>
        <dbReference type="Proteomes" id="UP000027632"/>
    </source>
</evidence>
<evidence type="ECO:0008006" key="3">
    <source>
        <dbReference type="Google" id="ProtNLM"/>
    </source>
</evidence>
<dbReference type="EMBL" id="JJMG01000001">
    <property type="protein sequence ID" value="KEG44429.1"/>
    <property type="molecule type" value="Genomic_DNA"/>
</dbReference>
<dbReference type="RefSeq" id="WP_051747554.1">
    <property type="nucleotide sequence ID" value="NZ_KL503830.1"/>
</dbReference>
<evidence type="ECO:0000313" key="1">
    <source>
        <dbReference type="EMBL" id="KEG44429.1"/>
    </source>
</evidence>
<sequence>MGTWGTGPFDSDLAADFVDALEGLTHHQAIHLLERAFQRVTDSGERVDGGDGAEAVAASALVASTLPDSPIVIAPDDGPREPLPELPAFLRASARLALDRVLQDGSEMAIGWVDSADADQWSGTPSPEGSATVRRVVVRIAVAVERLVLVRHEQRVDAEELARGGVVLAGADLGEAGGAVGALAGEALVVRPSLVSHEVGTDRCDVSALRQ</sequence>
<keyword evidence="2" id="KW-1185">Reference proteome</keyword>
<protein>
    <recommendedName>
        <fullName evidence="3">DUF4259 domain-containing protein</fullName>
    </recommendedName>
</protein>
<proteinExistence type="predicted"/>
<gene>
    <name evidence="1" type="ORF">DJ64_00430</name>
</gene>
<dbReference type="InterPro" id="IPR025355">
    <property type="entry name" value="DUF4259"/>
</dbReference>
<organism evidence="1 2">
    <name type="scientific">Streptomyces griseorubens</name>
    <dbReference type="NCBI Taxonomy" id="66897"/>
    <lineage>
        <taxon>Bacteria</taxon>
        <taxon>Bacillati</taxon>
        <taxon>Actinomycetota</taxon>
        <taxon>Actinomycetes</taxon>
        <taxon>Kitasatosporales</taxon>
        <taxon>Streptomycetaceae</taxon>
        <taxon>Streptomyces</taxon>
        <taxon>Streptomyces althioticus group</taxon>
    </lineage>
</organism>
<reference evidence="1 2" key="1">
    <citation type="submission" date="2014-04" db="EMBL/GenBank/DDBJ databases">
        <title>Draft genome sequence of the novel Streptomyces griseorubens JSD-1 playing a role in carbon and nitrogen cycle.</title>
        <authorList>
            <consortium name="Shanghai Jiao Tong University"/>
            <person name="Feng H."/>
            <person name="Sun Y."/>
            <person name="Zhi Y."/>
            <person name="Mao L."/>
            <person name="Luo Y."/>
            <person name="Wei X."/>
            <person name="Zhou P."/>
        </authorList>
    </citation>
    <scope>NUCLEOTIDE SEQUENCE [LARGE SCALE GENOMIC DNA]</scope>
    <source>
        <strain evidence="1 2">JSD-1</strain>
    </source>
</reference>
<dbReference type="Pfam" id="PF14078">
    <property type="entry name" value="DUF4259"/>
    <property type="match status" value="1"/>
</dbReference>
<name>A0ABR4TAG6_9ACTN</name>
<dbReference type="Proteomes" id="UP000027632">
    <property type="component" value="Unassembled WGS sequence"/>
</dbReference>
<comment type="caution">
    <text evidence="1">The sequence shown here is derived from an EMBL/GenBank/DDBJ whole genome shotgun (WGS) entry which is preliminary data.</text>
</comment>
<accession>A0ABR4TAG6</accession>